<sequence>MALLWRLNRELVFADGSNAAIAWPALLVMRIKLTPADFFGVSEEGAALTTVSTSAEMEINGITGQLRIINSPLLTEASLLVSFLDGPFSLTGNEVELEARVTSLAHFQSTVNWISDRLTSFLSVHSGVFHEITELDGELAGQKFSAMYPAASYSVAFAQVTEEERIGAIRSALGAPKQDQGSYARYVAACHYFQQAVRLVSPQQVKFSPYAVHAEVLLNLCKSIEALISPTSRDDLRKKFRALGFNDKQIESQIIPISLIRNEIDVGHAALNPAVCSEISTLRSFVDRSIQNVATILRVVGARIAAGEELLIPLVEQTSDSRLKLVKRLAAYLAKPSLDPVKQQPHIASTT</sequence>
<dbReference type="OrthoDB" id="9830884at2"/>
<evidence type="ECO:0000313" key="2">
    <source>
        <dbReference type="Proteomes" id="UP000199391"/>
    </source>
</evidence>
<gene>
    <name evidence="1" type="ORF">SAMN05216552_100768</name>
</gene>
<reference evidence="2" key="1">
    <citation type="submission" date="2016-10" db="EMBL/GenBank/DDBJ databases">
        <authorList>
            <person name="Varghese N."/>
            <person name="Submissions S."/>
        </authorList>
    </citation>
    <scope>NUCLEOTIDE SEQUENCE [LARGE SCALE GENOMIC DNA]</scope>
    <source>
        <strain evidence="2">CGMCC 1.11014</strain>
    </source>
</reference>
<accession>A0A1I7I3N9</accession>
<protein>
    <recommendedName>
        <fullName evidence="3">ApeA N-terminal domain-containing protein</fullName>
    </recommendedName>
</protein>
<proteinExistence type="predicted"/>
<dbReference type="RefSeq" id="WP_143133044.1">
    <property type="nucleotide sequence ID" value="NZ_FPBO01000007.1"/>
</dbReference>
<organism evidence="1 2">
    <name type="scientific">Pseudoduganella namucuonensis</name>
    <dbReference type="NCBI Taxonomy" id="1035707"/>
    <lineage>
        <taxon>Bacteria</taxon>
        <taxon>Pseudomonadati</taxon>
        <taxon>Pseudomonadota</taxon>
        <taxon>Betaproteobacteria</taxon>
        <taxon>Burkholderiales</taxon>
        <taxon>Oxalobacteraceae</taxon>
        <taxon>Telluria group</taxon>
        <taxon>Pseudoduganella</taxon>
    </lineage>
</organism>
<keyword evidence="2" id="KW-1185">Reference proteome</keyword>
<dbReference type="AlphaFoldDB" id="A0A1I7I3N9"/>
<dbReference type="Proteomes" id="UP000199391">
    <property type="component" value="Unassembled WGS sequence"/>
</dbReference>
<evidence type="ECO:0008006" key="3">
    <source>
        <dbReference type="Google" id="ProtNLM"/>
    </source>
</evidence>
<dbReference type="EMBL" id="FPBO01000007">
    <property type="protein sequence ID" value="SFU67528.1"/>
    <property type="molecule type" value="Genomic_DNA"/>
</dbReference>
<evidence type="ECO:0000313" key="1">
    <source>
        <dbReference type="EMBL" id="SFU67528.1"/>
    </source>
</evidence>
<name>A0A1I7I3N9_9BURK</name>